<gene>
    <name evidence="2" type="ORF">GLP40_29870</name>
</gene>
<reference evidence="2 3" key="1">
    <citation type="submission" date="2019-11" db="EMBL/GenBank/DDBJ databases">
        <title>Nocardia sp. nov. CT2-14 isolated from soil.</title>
        <authorList>
            <person name="Kanchanasin P."/>
            <person name="Tanasupawat S."/>
            <person name="Yuki M."/>
            <person name="Kudo T."/>
        </authorList>
    </citation>
    <scope>NUCLEOTIDE SEQUENCE [LARGE SCALE GENOMIC DNA]</scope>
    <source>
        <strain evidence="2 3">CT2-14</strain>
    </source>
</reference>
<dbReference type="AlphaFoldDB" id="A0A6I3L933"/>
<evidence type="ECO:0000313" key="3">
    <source>
        <dbReference type="Proteomes" id="UP000432464"/>
    </source>
</evidence>
<name>A0A6I3L933_9NOCA</name>
<dbReference type="InterPro" id="IPR025296">
    <property type="entry name" value="DUF4158"/>
</dbReference>
<dbReference type="RefSeq" id="WP_154791347.1">
    <property type="nucleotide sequence ID" value="NZ_WMBB01000017.1"/>
</dbReference>
<protein>
    <submittedName>
        <fullName evidence="2">DUF4158 domain-containing protein</fullName>
    </submittedName>
</protein>
<keyword evidence="3" id="KW-1185">Reference proteome</keyword>
<comment type="caution">
    <text evidence="2">The sequence shown here is derived from an EMBL/GenBank/DDBJ whole genome shotgun (WGS) entry which is preliminary data.</text>
</comment>
<accession>A0A6I3L933</accession>
<evidence type="ECO:0000313" key="2">
    <source>
        <dbReference type="EMBL" id="MTE16935.1"/>
    </source>
</evidence>
<sequence>MIDKDSYGRVPVLSRADLERYCHLDDEDRRLIAARRRADTRLGFARGDIADADTWCRRREAGHTSAMFNLGVLLKRRGDLADPDAVHNLEIRPRAGGEKRNAGAWWRRVARIALRPRR</sequence>
<dbReference type="Proteomes" id="UP000432464">
    <property type="component" value="Unassembled WGS sequence"/>
</dbReference>
<evidence type="ECO:0000259" key="1">
    <source>
        <dbReference type="Pfam" id="PF13700"/>
    </source>
</evidence>
<organism evidence="2 3">
    <name type="scientific">Nocardia aurantiaca</name>
    <dbReference type="NCBI Taxonomy" id="2675850"/>
    <lineage>
        <taxon>Bacteria</taxon>
        <taxon>Bacillati</taxon>
        <taxon>Actinomycetota</taxon>
        <taxon>Actinomycetes</taxon>
        <taxon>Mycobacteriales</taxon>
        <taxon>Nocardiaceae</taxon>
        <taxon>Nocardia</taxon>
    </lineage>
</organism>
<dbReference type="EMBL" id="WMBB01000017">
    <property type="protein sequence ID" value="MTE16935.1"/>
    <property type="molecule type" value="Genomic_DNA"/>
</dbReference>
<proteinExistence type="predicted"/>
<dbReference type="Pfam" id="PF13700">
    <property type="entry name" value="DUF4158"/>
    <property type="match status" value="1"/>
</dbReference>
<feature type="domain" description="DUF4158" evidence="1">
    <location>
        <begin position="5"/>
        <end position="45"/>
    </location>
</feature>